<reference evidence="2" key="1">
    <citation type="journal article" date="2019" name="Int. J. Syst. Evol. Microbiol.">
        <title>The Global Catalogue of Microorganisms (GCM) 10K type strain sequencing project: providing services to taxonomists for standard genome sequencing and annotation.</title>
        <authorList>
            <consortium name="The Broad Institute Genomics Platform"/>
            <consortium name="The Broad Institute Genome Sequencing Center for Infectious Disease"/>
            <person name="Wu L."/>
            <person name="Ma J."/>
        </authorList>
    </citation>
    <scope>NUCLEOTIDE SEQUENCE [LARGE SCALE GENOMIC DNA]</scope>
    <source>
        <strain evidence="2">CGMCC 1.16444</strain>
    </source>
</reference>
<name>A0ABV9Z457_9HYPH</name>
<protein>
    <submittedName>
        <fullName evidence="1">DUF3280 domain-containing protein</fullName>
    </submittedName>
</protein>
<dbReference type="RefSeq" id="WP_379770682.1">
    <property type="nucleotide sequence ID" value="NZ_JBHSJF010000006.1"/>
</dbReference>
<dbReference type="EMBL" id="JBHSJF010000006">
    <property type="protein sequence ID" value="MFC5068517.1"/>
    <property type="molecule type" value="Genomic_DNA"/>
</dbReference>
<dbReference type="InterPro" id="IPR021698">
    <property type="entry name" value="DUF3280"/>
</dbReference>
<dbReference type="Pfam" id="PF11684">
    <property type="entry name" value="DUF3280"/>
    <property type="match status" value="1"/>
</dbReference>
<accession>A0ABV9Z457</accession>
<evidence type="ECO:0000313" key="2">
    <source>
        <dbReference type="Proteomes" id="UP001595796"/>
    </source>
</evidence>
<keyword evidence="2" id="KW-1185">Reference proteome</keyword>
<gene>
    <name evidence="1" type="ORF">ACFPFW_10900</name>
</gene>
<organism evidence="1 2">
    <name type="scientific">Flaviflagellibacter deserti</name>
    <dbReference type="NCBI Taxonomy" id="2267266"/>
    <lineage>
        <taxon>Bacteria</taxon>
        <taxon>Pseudomonadati</taxon>
        <taxon>Pseudomonadota</taxon>
        <taxon>Alphaproteobacteria</taxon>
        <taxon>Hyphomicrobiales</taxon>
        <taxon>Flaviflagellibacter</taxon>
    </lineage>
</organism>
<comment type="caution">
    <text evidence="1">The sequence shown here is derived from an EMBL/GenBank/DDBJ whole genome shotgun (WGS) entry which is preliminary data.</text>
</comment>
<evidence type="ECO:0000313" key="1">
    <source>
        <dbReference type="EMBL" id="MFC5068517.1"/>
    </source>
</evidence>
<dbReference type="Proteomes" id="UP001595796">
    <property type="component" value="Unassembled WGS sequence"/>
</dbReference>
<sequence length="176" mass="18921">MRLSGNLQATILSVILLLPWPAGAEAPRLAVFGFEPIDTSLEGEMSGARSDEQQRLAMISDQLPRLLIDRGGYTIIDLAPATDAIAKSGPLDRCNGCAAAIARPLGARFALTGTVQKVSNLILNINVSVWDTETGKERYRTSVDIRGNTDESWSRGVSYLVRNRLLAALAEIAATP</sequence>
<proteinExistence type="predicted"/>